<accession>A0A4Q7RI12</accession>
<dbReference type="Proteomes" id="UP000291078">
    <property type="component" value="Unassembled WGS sequence"/>
</dbReference>
<dbReference type="PANTHER" id="PTHR36438:SF1">
    <property type="entry name" value="IRON-SULFUR CLUSTER REPAIR PROTEIN YTFE"/>
    <property type="match status" value="1"/>
</dbReference>
<organism evidence="6 7">
    <name type="scientific">Cupriavidus agavae</name>
    <dbReference type="NCBI Taxonomy" id="1001822"/>
    <lineage>
        <taxon>Bacteria</taxon>
        <taxon>Pseudomonadati</taxon>
        <taxon>Pseudomonadota</taxon>
        <taxon>Betaproteobacteria</taxon>
        <taxon>Burkholderiales</taxon>
        <taxon>Burkholderiaceae</taxon>
        <taxon>Cupriavidus</taxon>
    </lineage>
</organism>
<keyword evidence="4" id="KW-0408">Iron</keyword>
<dbReference type="InterPro" id="IPR012312">
    <property type="entry name" value="Hemerythrin-like"/>
</dbReference>
<feature type="domain" description="Hemerythrin-like" evidence="5">
    <location>
        <begin position="15"/>
        <end position="153"/>
    </location>
</feature>
<proteinExistence type="predicted"/>
<dbReference type="InterPro" id="IPR019903">
    <property type="entry name" value="RIC_family"/>
</dbReference>
<keyword evidence="2" id="KW-0963">Cytoplasm</keyword>
<evidence type="ECO:0000256" key="1">
    <source>
        <dbReference type="ARBA" id="ARBA00004496"/>
    </source>
</evidence>
<comment type="subcellular location">
    <subcellularLocation>
        <location evidence="1">Cytoplasm</location>
    </subcellularLocation>
</comment>
<dbReference type="Gene3D" id="1.20.120.520">
    <property type="entry name" value="nmb1532 protein domain like"/>
    <property type="match status" value="1"/>
</dbReference>
<evidence type="ECO:0000256" key="2">
    <source>
        <dbReference type="ARBA" id="ARBA00022490"/>
    </source>
</evidence>
<comment type="caution">
    <text evidence="6">The sequence shown here is derived from an EMBL/GenBank/DDBJ whole genome shotgun (WGS) entry which is preliminary data.</text>
</comment>
<dbReference type="GO" id="GO:0005737">
    <property type="term" value="C:cytoplasm"/>
    <property type="evidence" value="ECO:0007669"/>
    <property type="project" value="UniProtKB-SubCell"/>
</dbReference>
<keyword evidence="3" id="KW-0479">Metal-binding</keyword>
<evidence type="ECO:0000256" key="3">
    <source>
        <dbReference type="ARBA" id="ARBA00022723"/>
    </source>
</evidence>
<evidence type="ECO:0000256" key="4">
    <source>
        <dbReference type="ARBA" id="ARBA00023004"/>
    </source>
</evidence>
<dbReference type="AlphaFoldDB" id="A0A4Q7RI12"/>
<sequence>MSTQDWRDAPAVELIAHILSRFHDRHREQLPELIRLAQRVETVHGDRPDCPNGLASHLAVMQQELLSHMQKEEQVLFPMLARGMGAMAAAPITVMRMEHDDHGAALQRLAELTGGLTLPAEACNTWRALYDGLQAFCDDLQAHIELENDVLFENAVRPAAQPAHPAHPGH</sequence>
<dbReference type="EMBL" id="SGXM01000007">
    <property type="protein sequence ID" value="RZT32327.1"/>
    <property type="molecule type" value="Genomic_DNA"/>
</dbReference>
<dbReference type="Pfam" id="PF01814">
    <property type="entry name" value="Hemerythrin"/>
    <property type="match status" value="1"/>
</dbReference>
<reference evidence="6 7" key="1">
    <citation type="journal article" date="2015" name="Stand. Genomic Sci.">
        <title>Genomic Encyclopedia of Bacterial and Archaeal Type Strains, Phase III: the genomes of soil and plant-associated and newly described type strains.</title>
        <authorList>
            <person name="Whitman W.B."/>
            <person name="Woyke T."/>
            <person name="Klenk H.P."/>
            <person name="Zhou Y."/>
            <person name="Lilburn T.G."/>
            <person name="Beck B.J."/>
            <person name="De Vos P."/>
            <person name="Vandamme P."/>
            <person name="Eisen J.A."/>
            <person name="Garrity G."/>
            <person name="Hugenholtz P."/>
            <person name="Kyrpides N.C."/>
        </authorList>
    </citation>
    <scope>NUCLEOTIDE SEQUENCE [LARGE SCALE GENOMIC DNA]</scope>
    <source>
        <strain evidence="6 7">ASC-9842</strain>
    </source>
</reference>
<keyword evidence="7" id="KW-1185">Reference proteome</keyword>
<dbReference type="GO" id="GO:0046872">
    <property type="term" value="F:metal ion binding"/>
    <property type="evidence" value="ECO:0007669"/>
    <property type="project" value="UniProtKB-KW"/>
</dbReference>
<evidence type="ECO:0000313" key="6">
    <source>
        <dbReference type="EMBL" id="RZT32327.1"/>
    </source>
</evidence>
<name>A0A4Q7RI12_9BURK</name>
<gene>
    <name evidence="6" type="ORF">EV147_4072</name>
</gene>
<dbReference type="OrthoDB" id="9797132at2"/>
<protein>
    <submittedName>
        <fullName evidence="6">Iron-sulfur cluster repair di-iron protein</fullName>
    </submittedName>
</protein>
<dbReference type="PANTHER" id="PTHR36438">
    <property type="entry name" value="IRON-SULFUR CLUSTER REPAIR PROTEIN YTFE"/>
    <property type="match status" value="1"/>
</dbReference>
<evidence type="ECO:0000313" key="7">
    <source>
        <dbReference type="Proteomes" id="UP000291078"/>
    </source>
</evidence>
<evidence type="ECO:0000259" key="5">
    <source>
        <dbReference type="Pfam" id="PF01814"/>
    </source>
</evidence>